<feature type="domain" description="Rad50/SbcC-type AAA" evidence="2">
    <location>
        <begin position="13"/>
        <end position="223"/>
    </location>
</feature>
<feature type="coiled-coil region" evidence="1">
    <location>
        <begin position="381"/>
        <end position="408"/>
    </location>
</feature>
<evidence type="ECO:0000259" key="2">
    <source>
        <dbReference type="Pfam" id="PF13476"/>
    </source>
</evidence>
<dbReference type="InterPro" id="IPR027417">
    <property type="entry name" value="P-loop_NTPase"/>
</dbReference>
<dbReference type="InterPro" id="IPR038729">
    <property type="entry name" value="Rad50/SbcC_AAA"/>
</dbReference>
<evidence type="ECO:0000256" key="1">
    <source>
        <dbReference type="SAM" id="Coils"/>
    </source>
</evidence>
<dbReference type="Gene3D" id="3.40.50.300">
    <property type="entry name" value="P-loop containing nucleotide triphosphate hydrolases"/>
    <property type="match status" value="1"/>
</dbReference>
<dbReference type="Proteomes" id="UP000766246">
    <property type="component" value="Unassembled WGS sequence"/>
</dbReference>
<accession>A0A927UEZ4</accession>
<gene>
    <name evidence="3" type="ORF">E7272_13675</name>
</gene>
<organism evidence="3 4">
    <name type="scientific">Pseudobutyrivibrio ruminis</name>
    <dbReference type="NCBI Taxonomy" id="46206"/>
    <lineage>
        <taxon>Bacteria</taxon>
        <taxon>Bacillati</taxon>
        <taxon>Bacillota</taxon>
        <taxon>Clostridia</taxon>
        <taxon>Lachnospirales</taxon>
        <taxon>Lachnospiraceae</taxon>
        <taxon>Pseudobutyrivibrio</taxon>
    </lineage>
</organism>
<evidence type="ECO:0000313" key="3">
    <source>
        <dbReference type="EMBL" id="MBE5920873.1"/>
    </source>
</evidence>
<keyword evidence="1" id="KW-0175">Coiled coil</keyword>
<dbReference type="Pfam" id="PF13476">
    <property type="entry name" value="AAA_23"/>
    <property type="match status" value="1"/>
</dbReference>
<comment type="caution">
    <text evidence="3">The sequence shown here is derived from an EMBL/GenBank/DDBJ whole genome shotgun (WGS) entry which is preliminary data.</text>
</comment>
<sequence length="576" mass="67703">MFKICSIRLISVDGQEYCYDFSEGINYFKGSNSTGKTAFYEFIDYMLGATSDINANDWNNGTLVKAIMEIQYKEKKYRFTRTNHVEENYFCDDNDIETEAISLAEYRDYIGNVFSHNEDELRRLRDFTGENFTYRTFTMFNFLGENGQGETWDFLDKCSDIRYSIKLAPVLNYIFNNNIDLIEKKSKELDELKKQLKDKEKEQGRYDYNIEQVNNNLLKLNIDVKFNGNNAEDVFKAIHNREYELDYSVEKIRNTISELEVIYSNISEQIKAYETTVSTYEHTQKENENRRRLLNNLQDLIEEDSEMSYLVNPINRLLEDVENSISFSKYIISDETVDALKNQQSRIREEMRIQNSKYRFYSIDEKAKAAALIREYLHMNLRNNYAEINELRKTISTLKKELKLLQASDNKKKIDDFSEVINKLYCSAVETSPFVKFDIEHNIQIKYIKKGNRLQTIKPADYKSDEYDEINKGSMARHTLIQLCGYLSFLYLFQKEEKYPVVPLFVIDHISKPFSKDNSKAIGAVFNEFFKLCGEKNIQVIMFDDCEAGDLGFENIKEINLAEGSKTGFNPFYFVN</sequence>
<feature type="coiled-coil region" evidence="1">
    <location>
        <begin position="249"/>
        <end position="303"/>
    </location>
</feature>
<protein>
    <recommendedName>
        <fullName evidence="2">Rad50/SbcC-type AAA domain-containing protein</fullName>
    </recommendedName>
</protein>
<dbReference type="EMBL" id="SVER01000058">
    <property type="protein sequence ID" value="MBE5920873.1"/>
    <property type="molecule type" value="Genomic_DNA"/>
</dbReference>
<dbReference type="AlphaFoldDB" id="A0A927UEZ4"/>
<feature type="coiled-coil region" evidence="1">
    <location>
        <begin position="175"/>
        <end position="209"/>
    </location>
</feature>
<reference evidence="3" key="1">
    <citation type="submission" date="2019-04" db="EMBL/GenBank/DDBJ databases">
        <title>Evolution of Biomass-Degrading Anaerobic Consortia Revealed by Metagenomics.</title>
        <authorList>
            <person name="Peng X."/>
        </authorList>
    </citation>
    <scope>NUCLEOTIDE SEQUENCE</scope>
    <source>
        <strain evidence="3">SIG311</strain>
    </source>
</reference>
<name>A0A927UEZ4_9FIRM</name>
<evidence type="ECO:0000313" key="4">
    <source>
        <dbReference type="Proteomes" id="UP000766246"/>
    </source>
</evidence>
<proteinExistence type="predicted"/>